<protein>
    <recommendedName>
        <fullName evidence="8">RING-type domain-containing protein</fullName>
    </recommendedName>
</protein>
<dbReference type="SUPFAM" id="SSF57850">
    <property type="entry name" value="RING/U-box"/>
    <property type="match status" value="2"/>
</dbReference>
<dbReference type="InterPro" id="IPR001841">
    <property type="entry name" value="Znf_RING"/>
</dbReference>
<proteinExistence type="inferred from homology"/>
<evidence type="ECO:0000256" key="2">
    <source>
        <dbReference type="ARBA" id="ARBA00008126"/>
    </source>
</evidence>
<accession>A0A8H7XUP2</accession>
<evidence type="ECO:0000256" key="5">
    <source>
        <dbReference type="PROSITE-ProRule" id="PRU00175"/>
    </source>
</evidence>
<keyword evidence="5" id="KW-0862">Zinc</keyword>
<dbReference type="Pfam" id="PF15906">
    <property type="entry name" value="zf-NOSIP"/>
    <property type="match status" value="1"/>
</dbReference>
<evidence type="ECO:0000256" key="3">
    <source>
        <dbReference type="ARBA" id="ARBA00023242"/>
    </source>
</evidence>
<dbReference type="PIRSF" id="PIRSF023577">
    <property type="entry name" value="ENOS_interacting"/>
    <property type="match status" value="1"/>
</dbReference>
<comment type="subcellular location">
    <subcellularLocation>
        <location evidence="1 4">Nucleus</location>
    </subcellularLocation>
</comment>
<dbReference type="InterPro" id="IPR016818">
    <property type="entry name" value="NOSIP"/>
</dbReference>
<evidence type="ECO:0000256" key="6">
    <source>
        <dbReference type="SAM" id="Coils"/>
    </source>
</evidence>
<dbReference type="PANTHER" id="PTHR13063:SF10">
    <property type="entry name" value="NITRIC OXIDE SYNTHASE-INTERACTING PROTEIN"/>
    <property type="match status" value="1"/>
</dbReference>
<evidence type="ECO:0000256" key="1">
    <source>
        <dbReference type="ARBA" id="ARBA00004123"/>
    </source>
</evidence>
<organism evidence="9">
    <name type="scientific">Psilocybe cubensis</name>
    <name type="common">Psychedelic mushroom</name>
    <name type="synonym">Stropharia cubensis</name>
    <dbReference type="NCBI Taxonomy" id="181762"/>
    <lineage>
        <taxon>Eukaryota</taxon>
        <taxon>Fungi</taxon>
        <taxon>Dikarya</taxon>
        <taxon>Basidiomycota</taxon>
        <taxon>Agaricomycotina</taxon>
        <taxon>Agaricomycetes</taxon>
        <taxon>Agaricomycetidae</taxon>
        <taxon>Agaricales</taxon>
        <taxon>Agaricineae</taxon>
        <taxon>Strophariaceae</taxon>
        <taxon>Psilocybe</taxon>
    </lineage>
</organism>
<dbReference type="EMBL" id="JAFIQS010000009">
    <property type="protein sequence ID" value="KAG5165839.1"/>
    <property type="molecule type" value="Genomic_DNA"/>
</dbReference>
<dbReference type="AlphaFoldDB" id="A0A8H7XUP2"/>
<dbReference type="PROSITE" id="PS50089">
    <property type="entry name" value="ZF_RING_2"/>
    <property type="match status" value="1"/>
</dbReference>
<keyword evidence="5" id="KW-0863">Zinc-finger</keyword>
<dbReference type="Gene3D" id="3.30.40.10">
    <property type="entry name" value="Zinc/RING finger domain, C3HC4 (zinc finger)"/>
    <property type="match status" value="2"/>
</dbReference>
<dbReference type="InterPro" id="IPR013083">
    <property type="entry name" value="Znf_RING/FYVE/PHD"/>
</dbReference>
<dbReference type="GO" id="GO:0008270">
    <property type="term" value="F:zinc ion binding"/>
    <property type="evidence" value="ECO:0007669"/>
    <property type="project" value="UniProtKB-KW"/>
</dbReference>
<keyword evidence="5" id="KW-0479">Metal-binding</keyword>
<dbReference type="GO" id="GO:0061630">
    <property type="term" value="F:ubiquitin protein ligase activity"/>
    <property type="evidence" value="ECO:0007669"/>
    <property type="project" value="InterPro"/>
</dbReference>
<feature type="coiled-coil region" evidence="6">
    <location>
        <begin position="107"/>
        <end position="141"/>
    </location>
</feature>
<evidence type="ECO:0000259" key="8">
    <source>
        <dbReference type="PROSITE" id="PS50089"/>
    </source>
</evidence>
<feature type="domain" description="RING-type" evidence="8">
    <location>
        <begin position="303"/>
        <end position="345"/>
    </location>
</feature>
<dbReference type="OrthoDB" id="116827at2759"/>
<evidence type="ECO:0000256" key="7">
    <source>
        <dbReference type="SAM" id="MobiDB-lite"/>
    </source>
</evidence>
<keyword evidence="3 4" id="KW-0539">Nucleus</keyword>
<reference evidence="9" key="1">
    <citation type="submission" date="2021-02" db="EMBL/GenBank/DDBJ databases">
        <title>Psilocybe cubensis genome.</title>
        <authorList>
            <person name="Mckernan K.J."/>
            <person name="Crawford S."/>
            <person name="Trippe A."/>
            <person name="Kane L.T."/>
            <person name="Mclaughlin S."/>
        </authorList>
    </citation>
    <scope>NUCLEOTIDE SEQUENCE [LARGE SCALE GENOMIC DNA]</scope>
    <source>
        <strain evidence="9">MGC-MH-2018</strain>
    </source>
</reference>
<name>A0A8H7XUP2_PSICU</name>
<dbReference type="InterPro" id="IPR031790">
    <property type="entry name" value="Znf-NOSIP"/>
</dbReference>
<comment type="similarity">
    <text evidence="2 4">Belongs to the NOSIP family.</text>
</comment>
<dbReference type="GO" id="GO:0005634">
    <property type="term" value="C:nucleus"/>
    <property type="evidence" value="ECO:0007669"/>
    <property type="project" value="UniProtKB-SubCell"/>
</dbReference>
<feature type="region of interest" description="Disordered" evidence="7">
    <location>
        <begin position="155"/>
        <end position="190"/>
    </location>
</feature>
<dbReference type="PANTHER" id="PTHR13063">
    <property type="entry name" value="ENOS INTERACTING PROTEIN"/>
    <property type="match status" value="1"/>
</dbReference>
<evidence type="ECO:0000256" key="4">
    <source>
        <dbReference type="PIRNR" id="PIRNR023577"/>
    </source>
</evidence>
<feature type="compositionally biased region" description="Basic and acidic residues" evidence="7">
    <location>
        <begin position="165"/>
        <end position="176"/>
    </location>
</feature>
<comment type="caution">
    <text evidence="9">The sequence shown here is derived from an EMBL/GenBank/DDBJ whole genome shotgun (WGS) entry which is preliminary data.</text>
</comment>
<sequence length="380" mass="41812">MYKYEHAVTDVHQPFSSNDTAPAPPFQLQVSSLPYLIMTKHSKNNTASSIFTYAEYKKLDYGTKKQRLGNESMRRFDACALCLNRAREPLVCNEGHLFCKECVYKDLLTQKNAIKRQKAKIETLKQEAEAERARAREAARERVLLDFEKGQLGLGGLSAGSSKEATNETKEDDQKTGTKRKNPSTPFSFSQSTVSALTLQAEEAALKKIEAEQAEALKNKLPDFWLPSLTPTHTAGPPPQTLEEIQTQMDSFKPVCRGGGQAVSHPLAMKNLIPVKFTFYNASSSGTTEDSTKVKKDDAEPMCPSCKKRLSNSVLLFLSKPCGHVTCKTCTDTLVRPGKQCIVCDVKLKDKDVIELKREGTGFAGGGLAETSKSGVAFQG</sequence>
<evidence type="ECO:0000313" key="9">
    <source>
        <dbReference type="EMBL" id="KAG5165839.1"/>
    </source>
</evidence>
<gene>
    <name evidence="9" type="ORF">JR316_009425</name>
</gene>
<keyword evidence="6" id="KW-0175">Coiled coil</keyword>